<proteinExistence type="predicted"/>
<dbReference type="PANTHER" id="PTHR30363">
    <property type="entry name" value="HTH-TYPE TRANSCRIPTIONAL REGULATOR SRLR-RELATED"/>
    <property type="match status" value="1"/>
</dbReference>
<dbReference type="Pfam" id="PF00455">
    <property type="entry name" value="DeoRC"/>
    <property type="match status" value="1"/>
</dbReference>
<dbReference type="Gene3D" id="1.10.10.10">
    <property type="entry name" value="Winged helix-like DNA-binding domain superfamily/Winged helix DNA-binding domain"/>
    <property type="match status" value="1"/>
</dbReference>
<reference evidence="6 7" key="1">
    <citation type="submission" date="2019-06" db="EMBL/GenBank/DDBJ databases">
        <title>A novel bacterium of genus Marinomonas, isolated from coastal sand.</title>
        <authorList>
            <person name="Huang H."/>
            <person name="Mo K."/>
            <person name="Hu Y."/>
        </authorList>
    </citation>
    <scope>NUCLEOTIDE SEQUENCE [LARGE SCALE GENOMIC DNA]</scope>
    <source>
        <strain evidence="6 7">HB171799</strain>
    </source>
</reference>
<evidence type="ECO:0000256" key="2">
    <source>
        <dbReference type="ARBA" id="ARBA00023015"/>
    </source>
</evidence>
<evidence type="ECO:0000256" key="4">
    <source>
        <dbReference type="ARBA" id="ARBA00023163"/>
    </source>
</evidence>
<dbReference type="PROSITE" id="PS51000">
    <property type="entry name" value="HTH_DEOR_2"/>
    <property type="match status" value="1"/>
</dbReference>
<evidence type="ECO:0000313" key="6">
    <source>
        <dbReference type="EMBL" id="TPE47100.1"/>
    </source>
</evidence>
<evidence type="ECO:0000259" key="5">
    <source>
        <dbReference type="PROSITE" id="PS51000"/>
    </source>
</evidence>
<dbReference type="OrthoDB" id="9814815at2"/>
<dbReference type="PRINTS" id="PR00037">
    <property type="entry name" value="HTHLACR"/>
</dbReference>
<evidence type="ECO:0000256" key="3">
    <source>
        <dbReference type="ARBA" id="ARBA00023125"/>
    </source>
</evidence>
<accession>A0A501WFG7</accession>
<name>A0A501WFG7_9GAMM</name>
<evidence type="ECO:0000256" key="1">
    <source>
        <dbReference type="ARBA" id="ARBA00022491"/>
    </source>
</evidence>
<dbReference type="InterPro" id="IPR050313">
    <property type="entry name" value="Carb_Metab_HTH_regulators"/>
</dbReference>
<dbReference type="InterPro" id="IPR036388">
    <property type="entry name" value="WH-like_DNA-bd_sf"/>
</dbReference>
<dbReference type="AlphaFoldDB" id="A0A501WFG7"/>
<dbReference type="Proteomes" id="UP000315901">
    <property type="component" value="Unassembled WGS sequence"/>
</dbReference>
<keyword evidence="7" id="KW-1185">Reference proteome</keyword>
<dbReference type="SMART" id="SM00420">
    <property type="entry name" value="HTH_DEOR"/>
    <property type="match status" value="1"/>
</dbReference>
<feature type="domain" description="HTH deoR-type" evidence="5">
    <location>
        <begin position="1"/>
        <end position="56"/>
    </location>
</feature>
<keyword evidence="1" id="KW-0678">Repressor</keyword>
<dbReference type="Gene3D" id="3.30.750.70">
    <property type="entry name" value="4-hydroxybutyrate coenzyme like domains"/>
    <property type="match status" value="1"/>
</dbReference>
<dbReference type="PROSITE" id="PS00894">
    <property type="entry name" value="HTH_DEOR_1"/>
    <property type="match status" value="1"/>
</dbReference>
<dbReference type="InterPro" id="IPR037171">
    <property type="entry name" value="NagB/RpiA_transferase-like"/>
</dbReference>
<dbReference type="InterPro" id="IPR001034">
    <property type="entry name" value="DeoR_HTH"/>
</dbReference>
<comment type="caution">
    <text evidence="6">The sequence shown here is derived from an EMBL/GenBank/DDBJ whole genome shotgun (WGS) entry which is preliminary data.</text>
</comment>
<dbReference type="EMBL" id="VFRR01000047">
    <property type="protein sequence ID" value="TPE47100.1"/>
    <property type="molecule type" value="Genomic_DNA"/>
</dbReference>
<organism evidence="6 7">
    <name type="scientific">Maribrevibacterium harenarium</name>
    <dbReference type="NCBI Taxonomy" id="2589817"/>
    <lineage>
        <taxon>Bacteria</taxon>
        <taxon>Pseudomonadati</taxon>
        <taxon>Pseudomonadota</taxon>
        <taxon>Gammaproteobacteria</taxon>
        <taxon>Oceanospirillales</taxon>
        <taxon>Oceanospirillaceae</taxon>
        <taxon>Maribrevibacterium</taxon>
    </lineage>
</organism>
<dbReference type="SMART" id="SM01134">
    <property type="entry name" value="DeoRC"/>
    <property type="match status" value="1"/>
</dbReference>
<dbReference type="InterPro" id="IPR014036">
    <property type="entry name" value="DeoR-like_C"/>
</dbReference>
<keyword evidence="3" id="KW-0238">DNA-binding</keyword>
<evidence type="ECO:0000313" key="7">
    <source>
        <dbReference type="Proteomes" id="UP000315901"/>
    </source>
</evidence>
<dbReference type="Pfam" id="PF08220">
    <property type="entry name" value="HTH_DeoR"/>
    <property type="match status" value="1"/>
</dbReference>
<protein>
    <submittedName>
        <fullName evidence="6">DeoR/GlpR transcriptional regulator</fullName>
    </submittedName>
</protein>
<dbReference type="GO" id="GO:0003677">
    <property type="term" value="F:DNA binding"/>
    <property type="evidence" value="ECO:0007669"/>
    <property type="project" value="UniProtKB-KW"/>
</dbReference>
<keyword evidence="2" id="KW-0805">Transcription regulation</keyword>
<sequence>MNERQNEILNWVQQCDLLLVEDMVERFGVSSQTIRKDINQLAERHLVRRQHGGIAPVSTAENLPFDNRQLLNSKAKMDIALAVVQIIPNGASVFLGIGTTVEYVAKALVHHKDLQVFTNNLTVAGILSQCQDIYVHMTAGRLRHRHKDLVGSDTLESIRRYYFDYGILGCGGLHTEQGILDFDPEEAAVSRVLVSQCRHPILVADQHKWGRKALAKVVPFSAIESFYTDQIDEQQTAKLADRDVAVFACTHSVVLVEVTR</sequence>
<keyword evidence="4" id="KW-0804">Transcription</keyword>
<dbReference type="SUPFAM" id="SSF100950">
    <property type="entry name" value="NagB/RpiA/CoA transferase-like"/>
    <property type="match status" value="1"/>
</dbReference>
<dbReference type="GO" id="GO:0003700">
    <property type="term" value="F:DNA-binding transcription factor activity"/>
    <property type="evidence" value="ECO:0007669"/>
    <property type="project" value="InterPro"/>
</dbReference>
<gene>
    <name evidence="6" type="ORF">FJM67_15230</name>
</gene>
<dbReference type="SUPFAM" id="SSF46785">
    <property type="entry name" value="Winged helix' DNA-binding domain"/>
    <property type="match status" value="1"/>
</dbReference>
<dbReference type="PANTHER" id="PTHR30363:SF4">
    <property type="entry name" value="GLYCEROL-3-PHOSPHATE REGULON REPRESSOR"/>
    <property type="match status" value="1"/>
</dbReference>
<dbReference type="InterPro" id="IPR036390">
    <property type="entry name" value="WH_DNA-bd_sf"/>
</dbReference>
<dbReference type="InterPro" id="IPR018356">
    <property type="entry name" value="Tscrpt_reg_HTH_DeoR_CS"/>
</dbReference>